<evidence type="ECO:0000313" key="1">
    <source>
        <dbReference type="EMBL" id="MBP1474872.1"/>
    </source>
</evidence>
<dbReference type="EMBL" id="JAGJRS010000021">
    <property type="protein sequence ID" value="MBP1474872.1"/>
    <property type="molecule type" value="Genomic_DNA"/>
</dbReference>
<accession>A0ABS4DPA4</accession>
<proteinExistence type="predicted"/>
<dbReference type="RefSeq" id="WP_209620524.1">
    <property type="nucleotide sequence ID" value="NZ_JAGJRS010000021.1"/>
</dbReference>
<gene>
    <name evidence="1" type="ORF">J7I44_11230</name>
</gene>
<name>A0ABS4DPA4_9GAMM</name>
<dbReference type="Pfam" id="PF09998">
    <property type="entry name" value="DUF2239"/>
    <property type="match status" value="1"/>
</dbReference>
<evidence type="ECO:0000313" key="2">
    <source>
        <dbReference type="Proteomes" id="UP000823790"/>
    </source>
</evidence>
<dbReference type="Proteomes" id="UP000823790">
    <property type="component" value="Unassembled WGS sequence"/>
</dbReference>
<dbReference type="InterPro" id="IPR018715">
    <property type="entry name" value="DUF2239"/>
</dbReference>
<sequence length="200" mass="21953">MSPHARTTCTAFEGHRLLASGPYAEVALAVKRAADAGASDPLLVFDDRNGRAVEFDLRGSEADVLARLQPAPAPPRGPGRPRLGVTAREVTLLPRHWDWLASQPGGASAVLRRLVEQTIREGDGRQRARESAESVDRFMLAMTGNLPGHEEASRAFWRGERDHFTQLTQPWPRDVRDHLRRLAAIAWDEADTASPGTSGH</sequence>
<organism evidence="1 2">
    <name type="scientific">Frateuria flava</name>
    <dbReference type="NCBI Taxonomy" id="2821489"/>
    <lineage>
        <taxon>Bacteria</taxon>
        <taxon>Pseudomonadati</taxon>
        <taxon>Pseudomonadota</taxon>
        <taxon>Gammaproteobacteria</taxon>
        <taxon>Lysobacterales</taxon>
        <taxon>Rhodanobacteraceae</taxon>
        <taxon>Frateuria</taxon>
    </lineage>
</organism>
<comment type="caution">
    <text evidence="1">The sequence shown here is derived from an EMBL/GenBank/DDBJ whole genome shotgun (WGS) entry which is preliminary data.</text>
</comment>
<reference evidence="1 2" key="1">
    <citation type="submission" date="2021-04" db="EMBL/GenBank/DDBJ databases">
        <authorList>
            <person name="Huq M.A."/>
        </authorList>
    </citation>
    <scope>NUCLEOTIDE SEQUENCE [LARGE SCALE GENOMIC DNA]</scope>
    <source>
        <strain evidence="1 2">MAH-13</strain>
    </source>
</reference>
<keyword evidence="2" id="KW-1185">Reference proteome</keyword>
<protein>
    <submittedName>
        <fullName evidence="1">DUF2239 family protein</fullName>
    </submittedName>
</protein>